<dbReference type="AlphaFoldDB" id="A0AB94IWU4"/>
<evidence type="ECO:0000256" key="1">
    <source>
        <dbReference type="SAM" id="Phobius"/>
    </source>
</evidence>
<keyword evidence="3" id="KW-1185">Reference proteome</keyword>
<keyword evidence="1" id="KW-0472">Membrane</keyword>
<dbReference type="RefSeq" id="WP_015556338.1">
    <property type="nucleotide sequence ID" value="NC_021038.1"/>
</dbReference>
<evidence type="ECO:0000313" key="3">
    <source>
        <dbReference type="Proteomes" id="UP000008957"/>
    </source>
</evidence>
<dbReference type="Proteomes" id="UP000008957">
    <property type="component" value="Chromosome"/>
</dbReference>
<proteinExistence type="predicted"/>
<accession>A0AB94IWU4</accession>
<dbReference type="EMBL" id="FP929056">
    <property type="protein sequence ID" value="CBL28191.1"/>
    <property type="molecule type" value="Genomic_DNA"/>
</dbReference>
<reference evidence="3" key="1">
    <citation type="submission" date="2010-03" db="EMBL/GenBank/DDBJ databases">
        <title>The genome sequence of Synergistetes sp. SGP1.</title>
        <authorList>
            <consortium name="metaHIT consortium -- http://www.metahit.eu/"/>
            <person name="Pajon A."/>
            <person name="Turner K."/>
            <person name="Parkhill J."/>
            <person name="Wade W."/>
            <person name="Vartoukian S."/>
        </authorList>
    </citation>
    <scope>NUCLEOTIDE SEQUENCE [LARGE SCALE GENOMIC DNA]</scope>
    <source>
        <strain evidence="3">SGP1</strain>
    </source>
</reference>
<sequence>MKGKGLRDVALFGRVLSTGLVVAGYAFLGVWLSRWLDAEGYPGWLSVAAIPAALLFGLWQGWLFLTKIARRGPQDGKPL</sequence>
<reference evidence="2 3" key="2">
    <citation type="submission" date="2010-03" db="EMBL/GenBank/DDBJ databases">
        <authorList>
            <person name="Pajon A."/>
        </authorList>
    </citation>
    <scope>NUCLEOTIDE SEQUENCE [LARGE SCALE GENOMIC DNA]</scope>
    <source>
        <strain evidence="2 3">SGP1</strain>
    </source>
</reference>
<organism evidence="2 3">
    <name type="scientific">Fretibacterium fastidiosum</name>
    <dbReference type="NCBI Taxonomy" id="651822"/>
    <lineage>
        <taxon>Bacteria</taxon>
        <taxon>Thermotogati</taxon>
        <taxon>Synergistota</taxon>
        <taxon>Synergistia</taxon>
        <taxon>Synergistales</taxon>
        <taxon>Aminobacteriaceae</taxon>
        <taxon>Fretibacterium</taxon>
    </lineage>
</organism>
<evidence type="ECO:0000313" key="2">
    <source>
        <dbReference type="EMBL" id="CBL28191.1"/>
    </source>
</evidence>
<name>A0AB94IWU4_9BACT</name>
<feature type="transmembrane region" description="Helical" evidence="1">
    <location>
        <begin position="44"/>
        <end position="65"/>
    </location>
</feature>
<feature type="transmembrane region" description="Helical" evidence="1">
    <location>
        <begin position="12"/>
        <end position="32"/>
    </location>
</feature>
<dbReference type="KEGG" id="sbr:SY1_09240"/>
<gene>
    <name evidence="2" type="ORF">SY1_09240</name>
</gene>
<keyword evidence="1" id="KW-1133">Transmembrane helix</keyword>
<protein>
    <recommendedName>
        <fullName evidence="4">F0F1-ATPase subunit (ATPase_gene1)</fullName>
    </recommendedName>
</protein>
<keyword evidence="1" id="KW-0812">Transmembrane</keyword>
<evidence type="ECO:0008006" key="4">
    <source>
        <dbReference type="Google" id="ProtNLM"/>
    </source>
</evidence>